<protein>
    <submittedName>
        <fullName evidence="6">Glyoxylase, beta-lactamase superfamily II</fullName>
    </submittedName>
</protein>
<dbReference type="InterPro" id="IPR001279">
    <property type="entry name" value="Metallo-B-lactamas"/>
</dbReference>
<gene>
    <name evidence="6" type="ORF">SAMN06265218_11433</name>
</gene>
<keyword evidence="4" id="KW-0862">Zinc</keyword>
<evidence type="ECO:0000256" key="1">
    <source>
        <dbReference type="ARBA" id="ARBA00007749"/>
    </source>
</evidence>
<evidence type="ECO:0000256" key="4">
    <source>
        <dbReference type="ARBA" id="ARBA00022833"/>
    </source>
</evidence>
<keyword evidence="3" id="KW-0378">Hydrolase</keyword>
<keyword evidence="7" id="KW-1185">Reference proteome</keyword>
<accession>A0A521EAV3</accession>
<dbReference type="CDD" id="cd16281">
    <property type="entry name" value="metallo-hydrolase-like_MBL-fold"/>
    <property type="match status" value="1"/>
</dbReference>
<dbReference type="Proteomes" id="UP000317593">
    <property type="component" value="Unassembled WGS sequence"/>
</dbReference>
<dbReference type="GO" id="GO:0016787">
    <property type="term" value="F:hydrolase activity"/>
    <property type="evidence" value="ECO:0007669"/>
    <property type="project" value="UniProtKB-KW"/>
</dbReference>
<dbReference type="SMART" id="SM00849">
    <property type="entry name" value="Lactamase_B"/>
    <property type="match status" value="1"/>
</dbReference>
<comment type="similarity">
    <text evidence="1">Belongs to the metallo-beta-lactamase superfamily.</text>
</comment>
<dbReference type="Gene3D" id="3.60.15.10">
    <property type="entry name" value="Ribonuclease Z/Hydroxyacylglutathione hydrolase-like"/>
    <property type="match status" value="1"/>
</dbReference>
<dbReference type="GO" id="GO:0046872">
    <property type="term" value="F:metal ion binding"/>
    <property type="evidence" value="ECO:0007669"/>
    <property type="project" value="UniProtKB-KW"/>
</dbReference>
<dbReference type="InterPro" id="IPR036866">
    <property type="entry name" value="RibonucZ/Hydroxyglut_hydro"/>
</dbReference>
<evidence type="ECO:0000313" key="7">
    <source>
        <dbReference type="Proteomes" id="UP000317593"/>
    </source>
</evidence>
<proteinExistence type="inferred from homology"/>
<dbReference type="PANTHER" id="PTHR42978">
    <property type="entry name" value="QUORUM-QUENCHING LACTONASE YTNP-RELATED-RELATED"/>
    <property type="match status" value="1"/>
</dbReference>
<dbReference type="Pfam" id="PF00753">
    <property type="entry name" value="Lactamase_B"/>
    <property type="match status" value="1"/>
</dbReference>
<dbReference type="InterPro" id="IPR051013">
    <property type="entry name" value="MBL_superfamily_lactonases"/>
</dbReference>
<evidence type="ECO:0000256" key="3">
    <source>
        <dbReference type="ARBA" id="ARBA00022801"/>
    </source>
</evidence>
<name>A0A521EAV3_9BACT</name>
<evidence type="ECO:0000256" key="2">
    <source>
        <dbReference type="ARBA" id="ARBA00022723"/>
    </source>
</evidence>
<dbReference type="EMBL" id="FXTH01000014">
    <property type="protein sequence ID" value="SMO80591.1"/>
    <property type="molecule type" value="Genomic_DNA"/>
</dbReference>
<reference evidence="6 7" key="1">
    <citation type="submission" date="2017-05" db="EMBL/GenBank/DDBJ databases">
        <authorList>
            <person name="Varghese N."/>
            <person name="Submissions S."/>
        </authorList>
    </citation>
    <scope>NUCLEOTIDE SEQUENCE [LARGE SCALE GENOMIC DNA]</scope>
    <source>
        <strain evidence="6 7">DSM 21194</strain>
    </source>
</reference>
<sequence>MLSSGKPAFTSFTFSLSYPANCHIQYHRISMPLSKLSFGPFHLHTIETGHFRLDGGAMFGVVPKTLWARFIEVDDKNRIPMAMRCLLITSENTGRTYLVDNGCGTKFDQKFEDIYQLDYSQHTLNNSLEEHGFTPNDVTDLIFSHLHFDHCGGTTFYNSQGNLKHTFPNATYHITKKHLETATHPNARESASFLPDNITPIANWKRLNTVEEHHRYEEGLDALAVNGHTLGQQLPKITVGDQTIVFMADLIPTHVHLPLPWVMGYDMYPVQTLHEKERILDQAVEENWYLFLEHDATEEVITIQKEQGKYRVKERLSLGEIPSV</sequence>
<dbReference type="AlphaFoldDB" id="A0A521EAV3"/>
<dbReference type="SUPFAM" id="SSF56281">
    <property type="entry name" value="Metallo-hydrolase/oxidoreductase"/>
    <property type="match status" value="1"/>
</dbReference>
<evidence type="ECO:0000313" key="6">
    <source>
        <dbReference type="EMBL" id="SMO80591.1"/>
    </source>
</evidence>
<feature type="domain" description="Metallo-beta-lactamase" evidence="5">
    <location>
        <begin position="82"/>
        <end position="294"/>
    </location>
</feature>
<dbReference type="PANTHER" id="PTHR42978:SF6">
    <property type="entry name" value="QUORUM-QUENCHING LACTONASE YTNP-RELATED"/>
    <property type="match status" value="1"/>
</dbReference>
<keyword evidence="2" id="KW-0479">Metal-binding</keyword>
<organism evidence="6 7">
    <name type="scientific">Fodinibius sediminis</name>
    <dbReference type="NCBI Taxonomy" id="1214077"/>
    <lineage>
        <taxon>Bacteria</taxon>
        <taxon>Pseudomonadati</taxon>
        <taxon>Balneolota</taxon>
        <taxon>Balneolia</taxon>
        <taxon>Balneolales</taxon>
        <taxon>Balneolaceae</taxon>
        <taxon>Fodinibius</taxon>
    </lineage>
</organism>
<evidence type="ECO:0000259" key="5">
    <source>
        <dbReference type="SMART" id="SM00849"/>
    </source>
</evidence>